<feature type="binding site" evidence="10">
    <location>
        <position position="35"/>
    </location>
    <ligand>
        <name>NAD(+)</name>
        <dbReference type="ChEBI" id="CHEBI:57540"/>
    </ligand>
</feature>
<dbReference type="InterPro" id="IPR017476">
    <property type="entry name" value="UDP-Glc/GDP-Man"/>
</dbReference>
<gene>
    <name evidence="12" type="ORF">DW921_06500</name>
</gene>
<comment type="similarity">
    <text evidence="2 7">Belongs to the UDP-glucose/GDP-mannose dehydrogenase family.</text>
</comment>
<dbReference type="SUPFAM" id="SSF51735">
    <property type="entry name" value="NAD(P)-binding Rossmann-fold domains"/>
    <property type="match status" value="1"/>
</dbReference>
<dbReference type="RefSeq" id="WP_118400266.1">
    <property type="nucleotide sequence ID" value="NZ_CABJGD010000010.1"/>
</dbReference>
<feature type="binding site" evidence="10">
    <location>
        <position position="370"/>
    </location>
    <ligand>
        <name>NAD(+)</name>
        <dbReference type="ChEBI" id="CHEBI:57540"/>
    </ligand>
</feature>
<evidence type="ECO:0000256" key="4">
    <source>
        <dbReference type="ARBA" id="ARBA00023002"/>
    </source>
</evidence>
<dbReference type="PANTHER" id="PTHR43750:SF2">
    <property type="entry name" value="UDP-GLUCOSE 6-DEHYDROGENASE"/>
    <property type="match status" value="1"/>
</dbReference>
<dbReference type="SUPFAM" id="SSF52413">
    <property type="entry name" value="UDP-glucose/GDP-mannose dehydrogenase C-terminal domain"/>
    <property type="match status" value="1"/>
</dbReference>
<feature type="binding site" evidence="10">
    <location>
        <position position="40"/>
    </location>
    <ligand>
        <name>NAD(+)</name>
        <dbReference type="ChEBI" id="CHEBI:57540"/>
    </ligand>
</feature>
<dbReference type="UniPathway" id="UPA00038">
    <property type="reaction ID" value="UER00491"/>
</dbReference>
<evidence type="ECO:0000256" key="6">
    <source>
        <dbReference type="ARBA" id="ARBA00047473"/>
    </source>
</evidence>
<feature type="binding site" evidence="9">
    <location>
        <position position="362"/>
    </location>
    <ligand>
        <name>substrate</name>
    </ligand>
</feature>
<dbReference type="SMART" id="SM00984">
    <property type="entry name" value="UDPG_MGDP_dh_C"/>
    <property type="match status" value="1"/>
</dbReference>
<dbReference type="InterPro" id="IPR014027">
    <property type="entry name" value="UDP-Glc/GDP-Man_DH_C"/>
</dbReference>
<dbReference type="AlphaFoldDB" id="A0A413T178"/>
<dbReference type="InterPro" id="IPR036291">
    <property type="entry name" value="NAD(P)-bd_dom_sf"/>
</dbReference>
<evidence type="ECO:0000256" key="10">
    <source>
        <dbReference type="PIRSR" id="PIRSR500134-3"/>
    </source>
</evidence>
<dbReference type="InterPro" id="IPR008927">
    <property type="entry name" value="6-PGluconate_DH-like_C_sf"/>
</dbReference>
<dbReference type="EC" id="1.1.1.22" evidence="3 7"/>
<dbReference type="Gene3D" id="3.40.50.720">
    <property type="entry name" value="NAD(P)-binding Rossmann-like Domain"/>
    <property type="match status" value="2"/>
</dbReference>
<feature type="binding site" evidence="9">
    <location>
        <begin position="281"/>
        <end position="285"/>
    </location>
    <ligand>
        <name>substrate</name>
    </ligand>
</feature>
<evidence type="ECO:0000256" key="8">
    <source>
        <dbReference type="PIRSR" id="PIRSR500134-1"/>
    </source>
</evidence>
<evidence type="ECO:0000256" key="2">
    <source>
        <dbReference type="ARBA" id="ARBA00006601"/>
    </source>
</evidence>
<dbReference type="GO" id="GO:0051287">
    <property type="term" value="F:NAD binding"/>
    <property type="evidence" value="ECO:0007669"/>
    <property type="project" value="InterPro"/>
</dbReference>
<protein>
    <recommendedName>
        <fullName evidence="3 7">UDP-glucose 6-dehydrogenase</fullName>
        <ecNumber evidence="3 7">1.1.1.22</ecNumber>
    </recommendedName>
</protein>
<dbReference type="EMBL" id="QSFT01000010">
    <property type="protein sequence ID" value="RHA76504.1"/>
    <property type="molecule type" value="Genomic_DNA"/>
</dbReference>
<feature type="binding site" evidence="9">
    <location>
        <position position="236"/>
    </location>
    <ligand>
        <name>substrate</name>
    </ligand>
</feature>
<evidence type="ECO:0000256" key="5">
    <source>
        <dbReference type="ARBA" id="ARBA00023027"/>
    </source>
</evidence>
<feature type="active site" description="Nucleophile" evidence="8">
    <location>
        <position position="292"/>
    </location>
</feature>
<feature type="binding site" evidence="9">
    <location>
        <position position="445"/>
    </location>
    <ligand>
        <name>substrate</name>
    </ligand>
</feature>
<evidence type="ECO:0000256" key="3">
    <source>
        <dbReference type="ARBA" id="ARBA00012954"/>
    </source>
</evidence>
<feature type="binding site" evidence="10">
    <location>
        <position position="124"/>
    </location>
    <ligand>
        <name>NAD(+)</name>
        <dbReference type="ChEBI" id="CHEBI:57540"/>
    </ligand>
</feature>
<keyword evidence="4 7" id="KW-0560">Oxidoreductase</keyword>
<dbReference type="PIRSF" id="PIRSF500134">
    <property type="entry name" value="UDPglc_DH_bac"/>
    <property type="match status" value="1"/>
</dbReference>
<dbReference type="InterPro" id="IPR001732">
    <property type="entry name" value="UDP-Glc/GDP-Man_DH_N"/>
</dbReference>
<dbReference type="NCBIfam" id="TIGR03026">
    <property type="entry name" value="NDP-sugDHase"/>
    <property type="match status" value="1"/>
</dbReference>
<dbReference type="GO" id="GO:0000271">
    <property type="term" value="P:polysaccharide biosynthetic process"/>
    <property type="evidence" value="ECO:0007669"/>
    <property type="project" value="InterPro"/>
</dbReference>
<evidence type="ECO:0000313" key="13">
    <source>
        <dbReference type="Proteomes" id="UP000283855"/>
    </source>
</evidence>
<evidence type="ECO:0000313" key="12">
    <source>
        <dbReference type="EMBL" id="RHA76504.1"/>
    </source>
</evidence>
<sequence>MSDLKNYTIAVAGTGYVGLSIATLLSQHHQVTAVDVIPEKVEKINNRISPIQDEYIEKYLAEKDLNLKATLDGAAAYKNADFVVIAAPTNYDPVKNYFDTSHVEEVIDLVLEVNPDAVMVIKSTIPVGYCRSLYVKYAKVFRDTPALQGKKFNLLFSPEFLRESKALYDNLYPSRIIVGYPKQIEGRNEENEAIRAIAGEHLEEKAREFAKLLQEGAIKQDVDTLFMGLKEAEAVKLFANTYLALRVSYFNELDTYAEVKGLDTQAIIQGICLDPRIGTHYNNPSFGYGGYCLPKDTKQLLANYQDVPENLIQAIVESNRTRKDFIADQVLKMAGYYDYYNRGDFDPSSEKQCVIGVYRLTMKSNSDNFRQSSIQGVMKRIKAKGAQVIIYEPTLEDGSTFFGSKVVNDLEAFKQQSQAIIANRYDNCLDSVKDKVYTRDIFRRD</sequence>
<dbReference type="InterPro" id="IPR036220">
    <property type="entry name" value="UDP-Glc/GDP-Man_DH_C_sf"/>
</dbReference>
<dbReference type="GO" id="GO:0003979">
    <property type="term" value="F:UDP-glucose 6-dehydrogenase activity"/>
    <property type="evidence" value="ECO:0007669"/>
    <property type="project" value="UniProtKB-EC"/>
</dbReference>
<dbReference type="InterPro" id="IPR014026">
    <property type="entry name" value="UDP-Glc/GDP-Man_DH_dimer"/>
</dbReference>
<proteinExistence type="inferred from homology"/>
<dbReference type="Proteomes" id="UP000283855">
    <property type="component" value="Unassembled WGS sequence"/>
</dbReference>
<dbReference type="Gene3D" id="1.10.1040.10">
    <property type="entry name" value="N-(1-d-carboxylethyl)-l-norvaline Dehydrogenase, domain 2"/>
    <property type="match status" value="1"/>
</dbReference>
<comment type="catalytic activity">
    <reaction evidence="6 7">
        <text>UDP-alpha-D-glucose + 2 NAD(+) + H2O = UDP-alpha-D-glucuronate + 2 NADH + 3 H(+)</text>
        <dbReference type="Rhea" id="RHEA:23596"/>
        <dbReference type="ChEBI" id="CHEBI:15377"/>
        <dbReference type="ChEBI" id="CHEBI:15378"/>
        <dbReference type="ChEBI" id="CHEBI:57540"/>
        <dbReference type="ChEBI" id="CHEBI:57945"/>
        <dbReference type="ChEBI" id="CHEBI:58052"/>
        <dbReference type="ChEBI" id="CHEBI:58885"/>
        <dbReference type="EC" id="1.1.1.22"/>
    </reaction>
</comment>
<dbReference type="Pfam" id="PF00984">
    <property type="entry name" value="UDPG_MGDP_dh"/>
    <property type="match status" value="1"/>
</dbReference>
<feature type="binding site" evidence="9">
    <location>
        <position position="363"/>
    </location>
    <ligand>
        <name>substrate</name>
    </ligand>
</feature>
<feature type="domain" description="UDP-glucose/GDP-mannose dehydrogenase C-terminal" evidence="11">
    <location>
        <begin position="356"/>
        <end position="444"/>
    </location>
</feature>
<dbReference type="InterPro" id="IPR013328">
    <property type="entry name" value="6PGD_dom2"/>
</dbReference>
<dbReference type="Pfam" id="PF03721">
    <property type="entry name" value="UDPG_MGDP_dh_N"/>
    <property type="match status" value="1"/>
</dbReference>
<evidence type="ECO:0000256" key="7">
    <source>
        <dbReference type="PIRNR" id="PIRNR000124"/>
    </source>
</evidence>
<feature type="binding site" evidence="9">
    <location>
        <begin position="160"/>
        <end position="163"/>
    </location>
    <ligand>
        <name>substrate</name>
    </ligand>
</feature>
<feature type="binding site" evidence="10">
    <location>
        <position position="89"/>
    </location>
    <ligand>
        <name>NAD(+)</name>
        <dbReference type="ChEBI" id="CHEBI:57540"/>
    </ligand>
</feature>
<feature type="binding site" evidence="9">
    <location>
        <position position="289"/>
    </location>
    <ligand>
        <name>substrate</name>
    </ligand>
</feature>
<dbReference type="InterPro" id="IPR028357">
    <property type="entry name" value="UDPglc_DH_bac"/>
</dbReference>
<evidence type="ECO:0000259" key="11">
    <source>
        <dbReference type="SMART" id="SM00984"/>
    </source>
</evidence>
<dbReference type="Pfam" id="PF03720">
    <property type="entry name" value="UDPG_MGDP_dh_C"/>
    <property type="match status" value="1"/>
</dbReference>
<organism evidence="12 13">
    <name type="scientific">Phocaeicola coprophilus</name>
    <dbReference type="NCBI Taxonomy" id="387090"/>
    <lineage>
        <taxon>Bacteria</taxon>
        <taxon>Pseudomonadati</taxon>
        <taxon>Bacteroidota</taxon>
        <taxon>Bacteroidia</taxon>
        <taxon>Bacteroidales</taxon>
        <taxon>Bacteroidaceae</taxon>
        <taxon>Phocaeicola</taxon>
    </lineage>
</organism>
<dbReference type="PIRSF" id="PIRSF000124">
    <property type="entry name" value="UDPglc_GDPman_dh"/>
    <property type="match status" value="1"/>
</dbReference>
<accession>A0A413T178</accession>
<comment type="pathway">
    <text evidence="1">Nucleotide-sugar biosynthesis; UDP-alpha-D-glucuronate biosynthesis; UDP-alpha-D-glucuronate from UDP-alpha-D-glucose: step 1/1.</text>
</comment>
<evidence type="ECO:0000256" key="9">
    <source>
        <dbReference type="PIRSR" id="PIRSR500134-2"/>
    </source>
</evidence>
<reference evidence="12 13" key="1">
    <citation type="submission" date="2018-08" db="EMBL/GenBank/DDBJ databases">
        <title>A genome reference for cultivated species of the human gut microbiota.</title>
        <authorList>
            <person name="Zou Y."/>
            <person name="Xue W."/>
            <person name="Luo G."/>
        </authorList>
    </citation>
    <scope>NUCLEOTIDE SEQUENCE [LARGE SCALE GENOMIC DNA]</scope>
    <source>
        <strain evidence="12 13">AM42-38</strain>
    </source>
</reference>
<evidence type="ECO:0000256" key="1">
    <source>
        <dbReference type="ARBA" id="ARBA00004701"/>
    </source>
</evidence>
<name>A0A413T178_9BACT</name>
<dbReference type="GO" id="GO:0006065">
    <property type="term" value="P:UDP-glucuronate biosynthetic process"/>
    <property type="evidence" value="ECO:0007669"/>
    <property type="project" value="UniProtKB-UniPathway"/>
</dbReference>
<dbReference type="PANTHER" id="PTHR43750">
    <property type="entry name" value="UDP-GLUCOSE 6-DEHYDROGENASE TUAD"/>
    <property type="match status" value="1"/>
</dbReference>
<dbReference type="SUPFAM" id="SSF48179">
    <property type="entry name" value="6-phosphogluconate dehydrogenase C-terminal domain-like"/>
    <property type="match status" value="1"/>
</dbReference>
<feature type="binding site" evidence="10">
    <location>
        <position position="295"/>
    </location>
    <ligand>
        <name>NAD(+)</name>
        <dbReference type="ChEBI" id="CHEBI:57540"/>
    </ligand>
</feature>
<keyword evidence="5 7" id="KW-0520">NAD</keyword>
<comment type="caution">
    <text evidence="12">The sequence shown here is derived from an EMBL/GenBank/DDBJ whole genome shotgun (WGS) entry which is preliminary data.</text>
</comment>
<feature type="binding site" evidence="10">
    <location>
        <position position="163"/>
    </location>
    <ligand>
        <name>NAD(+)</name>
        <dbReference type="ChEBI" id="CHEBI:57540"/>
    </ligand>
</feature>